<gene>
    <name evidence="2" type="ORF">OXX778_LOCUS11288</name>
</gene>
<feature type="region of interest" description="Disordered" evidence="1">
    <location>
        <begin position="121"/>
        <end position="146"/>
    </location>
</feature>
<dbReference type="AlphaFoldDB" id="A0A813ZHS4"/>
<organism evidence="2 3">
    <name type="scientific">Brachionus calyciflorus</name>
    <dbReference type="NCBI Taxonomy" id="104777"/>
    <lineage>
        <taxon>Eukaryota</taxon>
        <taxon>Metazoa</taxon>
        <taxon>Spiralia</taxon>
        <taxon>Gnathifera</taxon>
        <taxon>Rotifera</taxon>
        <taxon>Eurotatoria</taxon>
        <taxon>Monogononta</taxon>
        <taxon>Pseudotrocha</taxon>
        <taxon>Ploima</taxon>
        <taxon>Brachionidae</taxon>
        <taxon>Brachionus</taxon>
    </lineage>
</organism>
<sequence length="146" mass="17269">MFHIKSNKPKTGVNQTNLKKNLNSVENSKTNEFYKHSVSEVGKIKNEEFISPITEQNRNFELEIDSKQLKPRNFKQSHKSRHNIYYYSKFKSNSDAEENFKQSDVESNDLYYSRYQKNSNQKIKQIKSPLREGGVGYPSKRFNKHI</sequence>
<accession>A0A813ZHS4</accession>
<keyword evidence="3" id="KW-1185">Reference proteome</keyword>
<evidence type="ECO:0000313" key="2">
    <source>
        <dbReference type="EMBL" id="CAF0898727.1"/>
    </source>
</evidence>
<evidence type="ECO:0000256" key="1">
    <source>
        <dbReference type="SAM" id="MobiDB-lite"/>
    </source>
</evidence>
<dbReference type="EMBL" id="CAJNOC010001890">
    <property type="protein sequence ID" value="CAF0898727.1"/>
    <property type="molecule type" value="Genomic_DNA"/>
</dbReference>
<protein>
    <submittedName>
        <fullName evidence="2">Uncharacterized protein</fullName>
    </submittedName>
</protein>
<reference evidence="2" key="1">
    <citation type="submission" date="2021-02" db="EMBL/GenBank/DDBJ databases">
        <authorList>
            <person name="Nowell W R."/>
        </authorList>
    </citation>
    <scope>NUCLEOTIDE SEQUENCE</scope>
    <source>
        <strain evidence="2">Ploen Becks lab</strain>
    </source>
</reference>
<dbReference type="Proteomes" id="UP000663879">
    <property type="component" value="Unassembled WGS sequence"/>
</dbReference>
<proteinExistence type="predicted"/>
<name>A0A813ZHS4_9BILA</name>
<comment type="caution">
    <text evidence="2">The sequence shown here is derived from an EMBL/GenBank/DDBJ whole genome shotgun (WGS) entry which is preliminary data.</text>
</comment>
<evidence type="ECO:0000313" key="3">
    <source>
        <dbReference type="Proteomes" id="UP000663879"/>
    </source>
</evidence>